<dbReference type="EMBL" id="ML978963">
    <property type="protein sequence ID" value="KAF1930551.1"/>
    <property type="molecule type" value="Genomic_DNA"/>
</dbReference>
<organism evidence="1 2">
    <name type="scientific">Didymella exigua CBS 183.55</name>
    <dbReference type="NCBI Taxonomy" id="1150837"/>
    <lineage>
        <taxon>Eukaryota</taxon>
        <taxon>Fungi</taxon>
        <taxon>Dikarya</taxon>
        <taxon>Ascomycota</taxon>
        <taxon>Pezizomycotina</taxon>
        <taxon>Dothideomycetes</taxon>
        <taxon>Pleosporomycetidae</taxon>
        <taxon>Pleosporales</taxon>
        <taxon>Pleosporineae</taxon>
        <taxon>Didymellaceae</taxon>
        <taxon>Didymella</taxon>
    </lineage>
</organism>
<proteinExistence type="predicted"/>
<evidence type="ECO:0000313" key="2">
    <source>
        <dbReference type="Proteomes" id="UP000800082"/>
    </source>
</evidence>
<dbReference type="GeneID" id="54347459"/>
<dbReference type="Proteomes" id="UP000800082">
    <property type="component" value="Unassembled WGS sequence"/>
</dbReference>
<dbReference type="RefSeq" id="XP_033450799.1">
    <property type="nucleotide sequence ID" value="XM_033589811.1"/>
</dbReference>
<dbReference type="AlphaFoldDB" id="A0A6A5RQ34"/>
<accession>A0A6A5RQ34</accession>
<protein>
    <submittedName>
        <fullName evidence="1">Uncharacterized protein</fullName>
    </submittedName>
</protein>
<name>A0A6A5RQ34_9PLEO</name>
<evidence type="ECO:0000313" key="1">
    <source>
        <dbReference type="EMBL" id="KAF1930551.1"/>
    </source>
</evidence>
<gene>
    <name evidence="1" type="ORF">M421DRAFT_376617</name>
</gene>
<reference evidence="1" key="1">
    <citation type="journal article" date="2020" name="Stud. Mycol.">
        <title>101 Dothideomycetes genomes: a test case for predicting lifestyles and emergence of pathogens.</title>
        <authorList>
            <person name="Haridas S."/>
            <person name="Albert R."/>
            <person name="Binder M."/>
            <person name="Bloem J."/>
            <person name="Labutti K."/>
            <person name="Salamov A."/>
            <person name="Andreopoulos B."/>
            <person name="Baker S."/>
            <person name="Barry K."/>
            <person name="Bills G."/>
            <person name="Bluhm B."/>
            <person name="Cannon C."/>
            <person name="Castanera R."/>
            <person name="Culley D."/>
            <person name="Daum C."/>
            <person name="Ezra D."/>
            <person name="Gonzalez J."/>
            <person name="Henrissat B."/>
            <person name="Kuo A."/>
            <person name="Liang C."/>
            <person name="Lipzen A."/>
            <person name="Lutzoni F."/>
            <person name="Magnuson J."/>
            <person name="Mondo S."/>
            <person name="Nolan M."/>
            <person name="Ohm R."/>
            <person name="Pangilinan J."/>
            <person name="Park H.-J."/>
            <person name="Ramirez L."/>
            <person name="Alfaro M."/>
            <person name="Sun H."/>
            <person name="Tritt A."/>
            <person name="Yoshinaga Y."/>
            <person name="Zwiers L.-H."/>
            <person name="Turgeon B."/>
            <person name="Goodwin S."/>
            <person name="Spatafora J."/>
            <person name="Crous P."/>
            <person name="Grigoriev I."/>
        </authorList>
    </citation>
    <scope>NUCLEOTIDE SEQUENCE</scope>
    <source>
        <strain evidence="1">CBS 183.55</strain>
    </source>
</reference>
<sequence length="88" mass="10529">MFSLPPPFAHINHQHYACLWLILHAIADIISQPLRVRVRRYADQLRPLIHRSNRNRRISTLLTLGHWAISCPHPVDIIFLRRMTRPWH</sequence>
<keyword evidence="2" id="KW-1185">Reference proteome</keyword>